<proteinExistence type="predicted"/>
<evidence type="ECO:0008006" key="5">
    <source>
        <dbReference type="Google" id="ProtNLM"/>
    </source>
</evidence>
<protein>
    <recommendedName>
        <fullName evidence="5">VPLPA-CTERM protein sorting domain protein</fullName>
    </recommendedName>
</protein>
<reference evidence="3 4" key="1">
    <citation type="submission" date="2015-09" db="EMBL/GenBank/DDBJ databases">
        <authorList>
            <consortium name="Swine Surveillance"/>
        </authorList>
    </citation>
    <scope>NUCLEOTIDE SEQUENCE [LARGE SCALE GENOMIC DNA]</scope>
    <source>
        <strain evidence="3 4">CECT 5294</strain>
    </source>
</reference>
<keyword evidence="1" id="KW-0812">Transmembrane</keyword>
<gene>
    <name evidence="3" type="ORF">THS5294_01715</name>
</gene>
<organism evidence="3 4">
    <name type="scientific">Thalassobacter stenotrophicus</name>
    <dbReference type="NCBI Taxonomy" id="266809"/>
    <lineage>
        <taxon>Bacteria</taxon>
        <taxon>Pseudomonadati</taxon>
        <taxon>Pseudomonadota</taxon>
        <taxon>Alphaproteobacteria</taxon>
        <taxon>Rhodobacterales</taxon>
        <taxon>Roseobacteraceae</taxon>
        <taxon>Thalassobacter</taxon>
    </lineage>
</organism>
<evidence type="ECO:0000256" key="2">
    <source>
        <dbReference type="SAM" id="SignalP"/>
    </source>
</evidence>
<feature type="signal peptide" evidence="2">
    <location>
        <begin position="1"/>
        <end position="21"/>
    </location>
</feature>
<dbReference type="eggNOG" id="ENOG5032XD7">
    <property type="taxonomic scope" value="Bacteria"/>
</dbReference>
<dbReference type="Proteomes" id="UP000051298">
    <property type="component" value="Unassembled WGS sequence"/>
</dbReference>
<dbReference type="EMBL" id="CYRX01000025">
    <property type="protein sequence ID" value="CUH60423.1"/>
    <property type="molecule type" value="Genomic_DNA"/>
</dbReference>
<evidence type="ECO:0000313" key="4">
    <source>
        <dbReference type="Proteomes" id="UP000051298"/>
    </source>
</evidence>
<evidence type="ECO:0000313" key="3">
    <source>
        <dbReference type="EMBL" id="CUH60423.1"/>
    </source>
</evidence>
<feature type="chain" id="PRO_5006062705" description="VPLPA-CTERM protein sorting domain protein" evidence="2">
    <location>
        <begin position="22"/>
        <end position="236"/>
    </location>
</feature>
<keyword evidence="1" id="KW-1133">Transmembrane helix</keyword>
<keyword evidence="1" id="KW-0472">Membrane</keyword>
<name>A0A0P1FMM8_9RHOB</name>
<sequence length="236" mass="23609">MKTKRFLAALCAITLSFGASAQASSISVATFDLTAFASSMGGNFSLEDFETYSGGALNGPLTGTSVGTFSSLGGVGSGSTCRSNGGGTCSADLAIQDDGINGQGNLVPIAGSKSLNSNDTLGIKWDVSRVGSASFNRLIFGLRDGGEFQSLTVSAGGETATFGPGAGNGNEKLVVVDFSGFVTSASVEMRHSGLNDGFTIDAATAAAVPLPAGAVLAMTGLAGLMAIGRKRRRKPS</sequence>
<keyword evidence="2" id="KW-0732">Signal</keyword>
<evidence type="ECO:0000256" key="1">
    <source>
        <dbReference type="SAM" id="Phobius"/>
    </source>
</evidence>
<dbReference type="AlphaFoldDB" id="A0A0P1FMM8"/>
<accession>A0A0P1FMM8</accession>
<dbReference type="RefSeq" id="WP_038006551.1">
    <property type="nucleotide sequence ID" value="NZ_CYRX01000025.1"/>
</dbReference>
<feature type="transmembrane region" description="Helical" evidence="1">
    <location>
        <begin position="208"/>
        <end position="227"/>
    </location>
</feature>